<dbReference type="InterPro" id="IPR001584">
    <property type="entry name" value="Integrase_cat-core"/>
</dbReference>
<protein>
    <recommendedName>
        <fullName evidence="1">Integrase catalytic domain-containing protein</fullName>
    </recommendedName>
</protein>
<comment type="caution">
    <text evidence="2">The sequence shown here is derived from an EMBL/GenBank/DDBJ whole genome shotgun (WGS) entry which is preliminary data.</text>
</comment>
<dbReference type="Proteomes" id="UP001221898">
    <property type="component" value="Unassembled WGS sequence"/>
</dbReference>
<dbReference type="AlphaFoldDB" id="A0AAD7W328"/>
<sequence>MWHRLRKDIQANACVECQCAKIHHHVKVSLETFEVPERQFDHVNMDLEGHLPPSCEFTYLLTMLDRTTRWPEAILLTLMTTADMARAFIDTWVAWFGASLDISSDCGPQFTSELWSEVAWSLGVKLHCTTAYYLQSNDLCEHFFRSMKATLRACLKDDSW</sequence>
<accession>A0AAD7W328</accession>
<dbReference type="InterPro" id="IPR036397">
    <property type="entry name" value="RNaseH_sf"/>
</dbReference>
<feature type="domain" description="Integrase catalytic" evidence="1">
    <location>
        <begin position="32"/>
        <end position="160"/>
    </location>
</feature>
<gene>
    <name evidence="2" type="ORF">AAFF_G00242820</name>
</gene>
<dbReference type="PANTHER" id="PTHR37984">
    <property type="entry name" value="PROTEIN CBG26694"/>
    <property type="match status" value="1"/>
</dbReference>
<dbReference type="InterPro" id="IPR050951">
    <property type="entry name" value="Retrovirus_Pol_polyprotein"/>
</dbReference>
<evidence type="ECO:0000313" key="3">
    <source>
        <dbReference type="Proteomes" id="UP001221898"/>
    </source>
</evidence>
<evidence type="ECO:0000313" key="2">
    <source>
        <dbReference type="EMBL" id="KAJ8378394.1"/>
    </source>
</evidence>
<reference evidence="2" key="1">
    <citation type="journal article" date="2023" name="Science">
        <title>Genome structures resolve the early diversification of teleost fishes.</title>
        <authorList>
            <person name="Parey E."/>
            <person name="Louis A."/>
            <person name="Montfort J."/>
            <person name="Bouchez O."/>
            <person name="Roques C."/>
            <person name="Iampietro C."/>
            <person name="Lluch J."/>
            <person name="Castinel A."/>
            <person name="Donnadieu C."/>
            <person name="Desvignes T."/>
            <person name="Floi Bucao C."/>
            <person name="Jouanno E."/>
            <person name="Wen M."/>
            <person name="Mejri S."/>
            <person name="Dirks R."/>
            <person name="Jansen H."/>
            <person name="Henkel C."/>
            <person name="Chen W.J."/>
            <person name="Zahm M."/>
            <person name="Cabau C."/>
            <person name="Klopp C."/>
            <person name="Thompson A.W."/>
            <person name="Robinson-Rechavi M."/>
            <person name="Braasch I."/>
            <person name="Lecointre G."/>
            <person name="Bobe J."/>
            <person name="Postlethwait J.H."/>
            <person name="Berthelot C."/>
            <person name="Roest Crollius H."/>
            <person name="Guiguen Y."/>
        </authorList>
    </citation>
    <scope>NUCLEOTIDE SEQUENCE</scope>
    <source>
        <strain evidence="2">NC1722</strain>
    </source>
</reference>
<dbReference type="InterPro" id="IPR012337">
    <property type="entry name" value="RNaseH-like_sf"/>
</dbReference>
<dbReference type="GO" id="GO:0015074">
    <property type="term" value="P:DNA integration"/>
    <property type="evidence" value="ECO:0007669"/>
    <property type="project" value="InterPro"/>
</dbReference>
<dbReference type="Gene3D" id="3.30.420.10">
    <property type="entry name" value="Ribonuclease H-like superfamily/Ribonuclease H"/>
    <property type="match status" value="1"/>
</dbReference>
<proteinExistence type="predicted"/>
<name>A0AAD7W328_9TELE</name>
<dbReference type="PANTHER" id="PTHR37984:SF5">
    <property type="entry name" value="PROTEIN NYNRIN-LIKE"/>
    <property type="match status" value="1"/>
</dbReference>
<keyword evidence="3" id="KW-1185">Reference proteome</keyword>
<dbReference type="PROSITE" id="PS50994">
    <property type="entry name" value="INTEGRASE"/>
    <property type="match status" value="1"/>
</dbReference>
<evidence type="ECO:0000259" key="1">
    <source>
        <dbReference type="PROSITE" id="PS50994"/>
    </source>
</evidence>
<dbReference type="EMBL" id="JAINUG010000321">
    <property type="protein sequence ID" value="KAJ8378394.1"/>
    <property type="molecule type" value="Genomic_DNA"/>
</dbReference>
<dbReference type="SUPFAM" id="SSF53098">
    <property type="entry name" value="Ribonuclease H-like"/>
    <property type="match status" value="1"/>
</dbReference>
<dbReference type="GO" id="GO:0003676">
    <property type="term" value="F:nucleic acid binding"/>
    <property type="evidence" value="ECO:0007669"/>
    <property type="project" value="InterPro"/>
</dbReference>
<organism evidence="2 3">
    <name type="scientific">Aldrovandia affinis</name>
    <dbReference type="NCBI Taxonomy" id="143900"/>
    <lineage>
        <taxon>Eukaryota</taxon>
        <taxon>Metazoa</taxon>
        <taxon>Chordata</taxon>
        <taxon>Craniata</taxon>
        <taxon>Vertebrata</taxon>
        <taxon>Euteleostomi</taxon>
        <taxon>Actinopterygii</taxon>
        <taxon>Neopterygii</taxon>
        <taxon>Teleostei</taxon>
        <taxon>Notacanthiformes</taxon>
        <taxon>Halosauridae</taxon>
        <taxon>Aldrovandia</taxon>
    </lineage>
</organism>
<dbReference type="Pfam" id="PF00665">
    <property type="entry name" value="rve"/>
    <property type="match status" value="1"/>
</dbReference>